<gene>
    <name evidence="1" type="primary">rps16</name>
</gene>
<name>A0A1U7EH71_9CONI</name>
<organism evidence="1">
    <name type="scientific">Juniperus formosana</name>
    <dbReference type="NCBI Taxonomy" id="453927"/>
    <lineage>
        <taxon>Eukaryota</taxon>
        <taxon>Viridiplantae</taxon>
        <taxon>Streptophyta</taxon>
        <taxon>Embryophyta</taxon>
        <taxon>Tracheophyta</taxon>
        <taxon>Spermatophyta</taxon>
        <taxon>Pinopsida</taxon>
        <taxon>Pinidae</taxon>
        <taxon>Conifers II</taxon>
        <taxon>Cupressales</taxon>
        <taxon>Cupressaceae</taxon>
        <taxon>Juniperus</taxon>
    </lineage>
</organism>
<keyword evidence="1" id="KW-0689">Ribosomal protein</keyword>
<proteinExistence type="predicted"/>
<reference evidence="1" key="1">
    <citation type="submission" date="2016-09" db="EMBL/GenBank/DDBJ databases">
        <authorList>
            <person name="Capua I."/>
            <person name="De Benedictis P."/>
            <person name="Joannis T."/>
            <person name="Lombin L.H."/>
            <person name="Cattoli G."/>
        </authorList>
    </citation>
    <scope>NUCLEOTIDE SEQUENCE</scope>
</reference>
<geneLocation type="chloroplast" evidence="1"/>
<reference evidence="1" key="2">
    <citation type="journal article" date="2017" name="Sci. Rep.">
        <title>Multiple measures could alleviate long-branch attraction in phylogenomic reconstruction of Cupressoideae (Cupressaceae).</title>
        <authorList>
            <person name="Qu X.J."/>
            <person name="Jin J.J."/>
            <person name="Chaw S.M."/>
            <person name="Li D.Z."/>
            <person name="Yi T.S."/>
        </authorList>
    </citation>
    <scope>NUCLEOTIDE SEQUENCE</scope>
</reference>
<dbReference type="GO" id="GO:0005840">
    <property type="term" value="C:ribosome"/>
    <property type="evidence" value="ECO:0007669"/>
    <property type="project" value="UniProtKB-KW"/>
</dbReference>
<keyword evidence="1" id="KW-0934">Plastid</keyword>
<keyword evidence="1" id="KW-0150">Chloroplast</keyword>
<sequence length="36" mass="4095">MIKICLKTMWSSKGRALQELGSINKNQTSFFYSAIV</sequence>
<evidence type="ECO:0000313" key="1">
    <source>
        <dbReference type="EMBL" id="AQM39208.1"/>
    </source>
</evidence>
<dbReference type="AlphaFoldDB" id="A0A1U7EH71"/>
<dbReference type="EMBL" id="KX832625">
    <property type="protein sequence ID" value="AQM39208.1"/>
    <property type="molecule type" value="Genomic_DNA"/>
</dbReference>
<accession>A0A1U7EH71</accession>
<protein>
    <submittedName>
        <fullName evidence="1">Ribosomal protein S16</fullName>
    </submittedName>
</protein>
<keyword evidence="1" id="KW-0687">Ribonucleoprotein</keyword>